<reference evidence="2 3" key="1">
    <citation type="submission" date="2016-11" db="EMBL/GenBank/DDBJ databases">
        <authorList>
            <person name="Jaros S."/>
            <person name="Januszkiewicz K."/>
            <person name="Wedrychowicz H."/>
        </authorList>
    </citation>
    <scope>NUCLEOTIDE SEQUENCE [LARGE SCALE GENOMIC DNA]</scope>
    <source>
        <strain evidence="2 3">DSM 6191</strain>
    </source>
</reference>
<dbReference type="RefSeq" id="WP_073020789.1">
    <property type="nucleotide sequence ID" value="NZ_FQXU01000009.1"/>
</dbReference>
<proteinExistence type="predicted"/>
<organism evidence="2 3">
    <name type="scientific">Clostridium intestinale DSM 6191</name>
    <dbReference type="NCBI Taxonomy" id="1121320"/>
    <lineage>
        <taxon>Bacteria</taxon>
        <taxon>Bacillati</taxon>
        <taxon>Bacillota</taxon>
        <taxon>Clostridia</taxon>
        <taxon>Eubacteriales</taxon>
        <taxon>Clostridiaceae</taxon>
        <taxon>Clostridium</taxon>
    </lineage>
</organism>
<keyword evidence="1" id="KW-0472">Membrane</keyword>
<gene>
    <name evidence="2" type="ORF">SAMN02745941_03069</name>
</gene>
<dbReference type="InterPro" id="IPR012652">
    <property type="entry name" value="ThiW"/>
</dbReference>
<name>A0A1M5ZKI4_9CLOT</name>
<feature type="transmembrane region" description="Helical" evidence="1">
    <location>
        <begin position="101"/>
        <end position="121"/>
    </location>
</feature>
<keyword evidence="1" id="KW-1133">Transmembrane helix</keyword>
<feature type="transmembrane region" description="Helical" evidence="1">
    <location>
        <begin position="72"/>
        <end position="95"/>
    </location>
</feature>
<dbReference type="EMBL" id="FQXU01000009">
    <property type="protein sequence ID" value="SHI24797.1"/>
    <property type="molecule type" value="Genomic_DNA"/>
</dbReference>
<dbReference type="PIRSF" id="PIRSF024534">
    <property type="entry name" value="ThiW"/>
    <property type="match status" value="1"/>
</dbReference>
<feature type="transmembrane region" description="Helical" evidence="1">
    <location>
        <begin position="133"/>
        <end position="156"/>
    </location>
</feature>
<feature type="transmembrane region" description="Helical" evidence="1">
    <location>
        <begin position="12"/>
        <end position="36"/>
    </location>
</feature>
<protein>
    <submittedName>
        <fullName evidence="2">Energy coupling factor transporter S component ThiW</fullName>
    </submittedName>
</protein>
<sequence>MEKRINVSSTSKIAISGVLIAIGTTTSTLLTIPILGAKMAPVQHFINVVSAVLLGPYYAVLNAFSISLLRNALGTGTLLAFPGSMVGAFLAALMYKYFKNIYASALGEVVGTGLLGALLAYPIYAYILGKQAALTFFIVPFSISCVGGAIIALIFLNIPAIKNLLIKGRE</sequence>
<feature type="transmembrane region" description="Helical" evidence="1">
    <location>
        <begin position="42"/>
        <end position="60"/>
    </location>
</feature>
<evidence type="ECO:0000313" key="3">
    <source>
        <dbReference type="Proteomes" id="UP000184241"/>
    </source>
</evidence>
<dbReference type="NCBIfam" id="TIGR02359">
    <property type="entry name" value="thiW"/>
    <property type="match status" value="1"/>
</dbReference>
<accession>A0A1M5ZKI4</accession>
<dbReference type="Pfam" id="PF09512">
    <property type="entry name" value="ThiW"/>
    <property type="match status" value="1"/>
</dbReference>
<dbReference type="AlphaFoldDB" id="A0A1M5ZKI4"/>
<evidence type="ECO:0000313" key="2">
    <source>
        <dbReference type="EMBL" id="SHI24797.1"/>
    </source>
</evidence>
<dbReference type="Proteomes" id="UP000184241">
    <property type="component" value="Unassembled WGS sequence"/>
</dbReference>
<keyword evidence="1" id="KW-0812">Transmembrane</keyword>
<evidence type="ECO:0000256" key="1">
    <source>
        <dbReference type="SAM" id="Phobius"/>
    </source>
</evidence>
<dbReference type="Gene3D" id="1.10.1760.20">
    <property type="match status" value="1"/>
</dbReference>